<dbReference type="AlphaFoldDB" id="A0A8C4YUG3"/>
<evidence type="ECO:0000256" key="3">
    <source>
        <dbReference type="ARBA" id="ARBA00043265"/>
    </source>
</evidence>
<dbReference type="InterPro" id="IPR007110">
    <property type="entry name" value="Ig-like_dom"/>
</dbReference>
<dbReference type="InterPro" id="IPR036179">
    <property type="entry name" value="Ig-like_dom_sf"/>
</dbReference>
<evidence type="ECO:0000313" key="5">
    <source>
        <dbReference type="Ensembl" id="ENSGEVP00005029955.1"/>
    </source>
</evidence>
<proteinExistence type="predicted"/>
<reference evidence="5" key="2">
    <citation type="submission" date="2025-09" db="UniProtKB">
        <authorList>
            <consortium name="Ensembl"/>
        </authorList>
    </citation>
    <scope>IDENTIFICATION</scope>
</reference>
<dbReference type="Proteomes" id="UP000694390">
    <property type="component" value="Unassembled WGS sequence"/>
</dbReference>
<feature type="domain" description="Ig-like" evidence="4">
    <location>
        <begin position="6"/>
        <end position="101"/>
    </location>
</feature>
<dbReference type="GO" id="GO:0005576">
    <property type="term" value="C:extracellular region"/>
    <property type="evidence" value="ECO:0007669"/>
    <property type="project" value="UniProtKB-ARBA"/>
</dbReference>
<dbReference type="SUPFAM" id="SSF48726">
    <property type="entry name" value="Immunoglobulin"/>
    <property type="match status" value="1"/>
</dbReference>
<protein>
    <recommendedName>
        <fullName evidence="4">Ig-like domain-containing protein</fullName>
    </recommendedName>
</protein>
<dbReference type="InterPro" id="IPR050199">
    <property type="entry name" value="IgHV"/>
</dbReference>
<dbReference type="InterPro" id="IPR013106">
    <property type="entry name" value="Ig_V-set"/>
</dbReference>
<dbReference type="PROSITE" id="PS50835">
    <property type="entry name" value="IG_LIKE"/>
    <property type="match status" value="1"/>
</dbReference>
<name>A0A8C4YUG3_9SAUR</name>
<accession>A0A8C4YUG3</accession>
<keyword evidence="1" id="KW-0391">Immunity</keyword>
<dbReference type="InterPro" id="IPR013783">
    <property type="entry name" value="Ig-like_fold"/>
</dbReference>
<keyword evidence="2" id="KW-1064">Adaptive immunity</keyword>
<dbReference type="GO" id="GO:0019814">
    <property type="term" value="C:immunoglobulin complex"/>
    <property type="evidence" value="ECO:0007669"/>
    <property type="project" value="UniProtKB-KW"/>
</dbReference>
<evidence type="ECO:0000256" key="1">
    <source>
        <dbReference type="ARBA" id="ARBA00022859"/>
    </source>
</evidence>
<keyword evidence="6" id="KW-1185">Reference proteome</keyword>
<reference evidence="5" key="1">
    <citation type="submission" date="2025-08" db="UniProtKB">
        <authorList>
            <consortium name="Ensembl"/>
        </authorList>
    </citation>
    <scope>IDENTIFICATION</scope>
</reference>
<dbReference type="GeneTree" id="ENSGT01030000234536"/>
<dbReference type="Ensembl" id="ENSGEVT00005031454.1">
    <property type="protein sequence ID" value="ENSGEVP00005029955.1"/>
    <property type="gene ID" value="ENSGEVG00005020915.1"/>
</dbReference>
<evidence type="ECO:0000256" key="2">
    <source>
        <dbReference type="ARBA" id="ARBA00023130"/>
    </source>
</evidence>
<evidence type="ECO:0000259" key="4">
    <source>
        <dbReference type="PROSITE" id="PS50835"/>
    </source>
</evidence>
<dbReference type="OrthoDB" id="9426090at2759"/>
<sequence length="123" mass="13195">NEFGHPNTLGGVLSQVQLKKMGPGVAKPGKSLTLSCTISRDSVTSTSATGAWFQQPMGKEPELVARILYRSSMIISQDTSKNQFSLQLCLLTAADTATYYCAKDIVTQSKAGEVDSDHLIVTI</sequence>
<dbReference type="SMART" id="SM00406">
    <property type="entry name" value="IGv"/>
    <property type="match status" value="1"/>
</dbReference>
<dbReference type="Gene3D" id="2.60.40.10">
    <property type="entry name" value="Immunoglobulins"/>
    <property type="match status" value="1"/>
</dbReference>
<dbReference type="GO" id="GO:0002250">
    <property type="term" value="P:adaptive immune response"/>
    <property type="evidence" value="ECO:0007669"/>
    <property type="project" value="UniProtKB-KW"/>
</dbReference>
<dbReference type="Pfam" id="PF07686">
    <property type="entry name" value="V-set"/>
    <property type="match status" value="1"/>
</dbReference>
<keyword evidence="3" id="KW-1280">Immunoglobulin</keyword>
<evidence type="ECO:0000313" key="6">
    <source>
        <dbReference type="Proteomes" id="UP000694390"/>
    </source>
</evidence>
<organism evidence="5 6">
    <name type="scientific">Gopherus evgoodei</name>
    <name type="common">Goodes thornscrub tortoise</name>
    <dbReference type="NCBI Taxonomy" id="1825980"/>
    <lineage>
        <taxon>Eukaryota</taxon>
        <taxon>Metazoa</taxon>
        <taxon>Chordata</taxon>
        <taxon>Craniata</taxon>
        <taxon>Vertebrata</taxon>
        <taxon>Euteleostomi</taxon>
        <taxon>Archelosauria</taxon>
        <taxon>Testudinata</taxon>
        <taxon>Testudines</taxon>
        <taxon>Cryptodira</taxon>
        <taxon>Durocryptodira</taxon>
        <taxon>Testudinoidea</taxon>
        <taxon>Testudinidae</taxon>
        <taxon>Gopherus</taxon>
    </lineage>
</organism>
<dbReference type="PANTHER" id="PTHR23266">
    <property type="entry name" value="IMMUNOGLOBULIN HEAVY CHAIN"/>
    <property type="match status" value="1"/>
</dbReference>